<proteinExistence type="predicted"/>
<dbReference type="PANTHER" id="PTHR32204:SF0">
    <property type="entry name" value="ATPASE RAVA"/>
    <property type="match status" value="1"/>
</dbReference>
<comment type="caution">
    <text evidence="3">The sequence shown here is derived from an EMBL/GenBank/DDBJ whole genome shotgun (WGS) entry which is preliminary data.</text>
</comment>
<dbReference type="InterPro" id="IPR045427">
    <property type="entry name" value="MoxR"/>
</dbReference>
<dbReference type="EMBL" id="BLAF01000043">
    <property type="protein sequence ID" value="GES23634.1"/>
    <property type="molecule type" value="Genomic_DNA"/>
</dbReference>
<feature type="domain" description="ATPase RavA-like AAA lid" evidence="1">
    <location>
        <begin position="245"/>
        <end position="304"/>
    </location>
</feature>
<dbReference type="InterPro" id="IPR050513">
    <property type="entry name" value="RavA_ATPases"/>
</dbReference>
<evidence type="ECO:0000313" key="4">
    <source>
        <dbReference type="Proteomes" id="UP000377595"/>
    </source>
</evidence>
<protein>
    <recommendedName>
        <fullName evidence="5">ATPase</fullName>
    </recommendedName>
</protein>
<gene>
    <name evidence="3" type="ORF">Aple_065330</name>
</gene>
<feature type="domain" description="MoxR" evidence="2">
    <location>
        <begin position="16"/>
        <end position="201"/>
    </location>
</feature>
<dbReference type="Pfam" id="PF17868">
    <property type="entry name" value="AAA_lid_8"/>
    <property type="match status" value="1"/>
</dbReference>
<evidence type="ECO:0000259" key="1">
    <source>
        <dbReference type="Pfam" id="PF17868"/>
    </source>
</evidence>
<name>A0A5M3XQU6_9ACTN</name>
<evidence type="ECO:0000259" key="2">
    <source>
        <dbReference type="Pfam" id="PF20030"/>
    </source>
</evidence>
<organism evidence="3 4">
    <name type="scientific">Acrocarpospora pleiomorpha</name>
    <dbReference type="NCBI Taxonomy" id="90975"/>
    <lineage>
        <taxon>Bacteria</taxon>
        <taxon>Bacillati</taxon>
        <taxon>Actinomycetota</taxon>
        <taxon>Actinomycetes</taxon>
        <taxon>Streptosporangiales</taxon>
        <taxon>Streptosporangiaceae</taxon>
        <taxon>Acrocarpospora</taxon>
    </lineage>
</organism>
<dbReference type="Pfam" id="PF20030">
    <property type="entry name" value="bpMoxR"/>
    <property type="match status" value="1"/>
</dbReference>
<dbReference type="PANTHER" id="PTHR32204">
    <property type="entry name" value="ATPASE RAVA"/>
    <property type="match status" value="1"/>
</dbReference>
<dbReference type="SUPFAM" id="SSF52540">
    <property type="entry name" value="P-loop containing nucleoside triphosphate hydrolases"/>
    <property type="match status" value="1"/>
</dbReference>
<dbReference type="AlphaFoldDB" id="A0A5M3XQU6"/>
<dbReference type="InterPro" id="IPR027417">
    <property type="entry name" value="P-loop_NTPase"/>
</dbReference>
<sequence length="393" mass="43913">MKRTPEKLGKAFAGRLDDVKDMFVDRGDVVDVLALGVLSREHVLVVGPPGTAKSRLLERFCRLLETKPFSYLLTRFTEPAEIFGSIDVKEFQDNSVYKINTAGMLPEARIAHLDEVFRGSSAILNTLLSLINERTFHTGQTVLRSPLISLVGSANEIPNDPELEAFSDRFLLRCTVQYVGDDDLDDVLTQGWKDEQNRIKADISSDDDRWDRDLVPLQPAELADLQQAVGKVELAPVRATYTKILRSLRAEGVAFSDRRAVKAQKVFAASALLRGRMTADESDLARMVHLWTDLADESTLRRIVADHGVPVDAPGSGARDPVLIKIDLRGIARLREQATTGAELQKLAQDNKRLAHELRRQHPGEADLIKAVEQEQIALITKLRELDPERWLS</sequence>
<accession>A0A5M3XQU6</accession>
<reference evidence="3 4" key="1">
    <citation type="submission" date="2019-10" db="EMBL/GenBank/DDBJ databases">
        <title>Whole genome shotgun sequence of Acrocarpospora pleiomorpha NBRC 16267.</title>
        <authorList>
            <person name="Ichikawa N."/>
            <person name="Kimura A."/>
            <person name="Kitahashi Y."/>
            <person name="Komaki H."/>
            <person name="Oguchi A."/>
        </authorList>
    </citation>
    <scope>NUCLEOTIDE SEQUENCE [LARGE SCALE GENOMIC DNA]</scope>
    <source>
        <strain evidence="3 4">NBRC 16267</strain>
    </source>
</reference>
<evidence type="ECO:0008006" key="5">
    <source>
        <dbReference type="Google" id="ProtNLM"/>
    </source>
</evidence>
<evidence type="ECO:0000313" key="3">
    <source>
        <dbReference type="EMBL" id="GES23634.1"/>
    </source>
</evidence>
<dbReference type="RefSeq" id="WP_218038593.1">
    <property type="nucleotide sequence ID" value="NZ_BAAAHM010000027.1"/>
</dbReference>
<dbReference type="InterPro" id="IPR041538">
    <property type="entry name" value="RavA-like_AAA_lid"/>
</dbReference>
<keyword evidence="4" id="KW-1185">Reference proteome</keyword>
<dbReference type="Gene3D" id="3.40.50.300">
    <property type="entry name" value="P-loop containing nucleotide triphosphate hydrolases"/>
    <property type="match status" value="1"/>
</dbReference>
<dbReference type="Proteomes" id="UP000377595">
    <property type="component" value="Unassembled WGS sequence"/>
</dbReference>